<dbReference type="SMART" id="SM00347">
    <property type="entry name" value="HTH_MARR"/>
    <property type="match status" value="1"/>
</dbReference>
<keyword evidence="2" id="KW-0238">DNA-binding</keyword>
<keyword evidence="1" id="KW-0805">Transcription regulation</keyword>
<dbReference type="Pfam" id="PF12802">
    <property type="entry name" value="MarR_2"/>
    <property type="match status" value="1"/>
</dbReference>
<dbReference type="RefSeq" id="WP_212570144.1">
    <property type="nucleotide sequence ID" value="NZ_CP073084.1"/>
</dbReference>
<dbReference type="Gene3D" id="1.10.10.10">
    <property type="entry name" value="Winged helix-like DNA-binding domain superfamily/Winged helix DNA-binding domain"/>
    <property type="match status" value="1"/>
</dbReference>
<name>A0ABX7YJL1_9STRE</name>
<evidence type="ECO:0000256" key="3">
    <source>
        <dbReference type="ARBA" id="ARBA00023163"/>
    </source>
</evidence>
<evidence type="ECO:0000256" key="1">
    <source>
        <dbReference type="ARBA" id="ARBA00023015"/>
    </source>
</evidence>
<dbReference type="SUPFAM" id="SSF46785">
    <property type="entry name" value="Winged helix' DNA-binding domain"/>
    <property type="match status" value="1"/>
</dbReference>
<evidence type="ECO:0000313" key="6">
    <source>
        <dbReference type="Proteomes" id="UP000677616"/>
    </source>
</evidence>
<dbReference type="PROSITE" id="PS50995">
    <property type="entry name" value="HTH_MARR_2"/>
    <property type="match status" value="1"/>
</dbReference>
<dbReference type="Proteomes" id="UP000677616">
    <property type="component" value="Chromosome"/>
</dbReference>
<feature type="domain" description="HTH marR-type" evidence="4">
    <location>
        <begin position="1"/>
        <end position="137"/>
    </location>
</feature>
<evidence type="ECO:0000313" key="5">
    <source>
        <dbReference type="EMBL" id="QUE54007.1"/>
    </source>
</evidence>
<reference evidence="5 6" key="1">
    <citation type="submission" date="2021-04" db="EMBL/GenBank/DDBJ databases">
        <title>Complete genome sequence of a novel Streptococcus species.</title>
        <authorList>
            <person name="Teng J.L.L."/>
        </authorList>
    </citation>
    <scope>NUCLEOTIDE SEQUENCE [LARGE SCALE GENOMIC DNA]</scope>
    <source>
        <strain evidence="5 6">HKU75</strain>
    </source>
</reference>
<protein>
    <submittedName>
        <fullName evidence="5">Transcriptional regulator</fullName>
    </submittedName>
</protein>
<keyword evidence="3" id="KW-0804">Transcription</keyword>
<gene>
    <name evidence="5" type="ORF">INT76_09265</name>
</gene>
<dbReference type="PANTHER" id="PTHR42756">
    <property type="entry name" value="TRANSCRIPTIONAL REGULATOR, MARR"/>
    <property type="match status" value="1"/>
</dbReference>
<dbReference type="EMBL" id="CP073084">
    <property type="protein sequence ID" value="QUE54007.1"/>
    <property type="molecule type" value="Genomic_DNA"/>
</dbReference>
<sequence>MSDLHRQTKQYARIFDQQLAFYEGYARRHGLQSKGLYMLMWIYYNPQGITQKRISEKTYASKQVVNATIKKFIEKGYLTCKENPQDKRHKLLTLTEAGRSYASAILDPLEALEMKAMQALSDEEQTLFLQLSERYSQSITALFLKEEGGIYD</sequence>
<dbReference type="InterPro" id="IPR036390">
    <property type="entry name" value="WH_DNA-bd_sf"/>
</dbReference>
<accession>A0ABX7YJL1</accession>
<dbReference type="InterPro" id="IPR036388">
    <property type="entry name" value="WH-like_DNA-bd_sf"/>
</dbReference>
<evidence type="ECO:0000259" key="4">
    <source>
        <dbReference type="PROSITE" id="PS50995"/>
    </source>
</evidence>
<dbReference type="InterPro" id="IPR000835">
    <property type="entry name" value="HTH_MarR-typ"/>
</dbReference>
<evidence type="ECO:0000256" key="2">
    <source>
        <dbReference type="ARBA" id="ARBA00023125"/>
    </source>
</evidence>
<organism evidence="5 6">
    <name type="scientific">Streptococcus oriscaviae</name>
    <dbReference type="NCBI Taxonomy" id="2781599"/>
    <lineage>
        <taxon>Bacteria</taxon>
        <taxon>Bacillati</taxon>
        <taxon>Bacillota</taxon>
        <taxon>Bacilli</taxon>
        <taxon>Lactobacillales</taxon>
        <taxon>Streptococcaceae</taxon>
        <taxon>Streptococcus</taxon>
    </lineage>
</organism>
<dbReference type="PANTHER" id="PTHR42756:SF1">
    <property type="entry name" value="TRANSCRIPTIONAL REPRESSOR OF EMRAB OPERON"/>
    <property type="match status" value="1"/>
</dbReference>
<keyword evidence="6" id="KW-1185">Reference proteome</keyword>
<proteinExistence type="predicted"/>